<dbReference type="Gene3D" id="1.10.10.10">
    <property type="entry name" value="Winged helix-like DNA-binding domain superfamily/Winged helix DNA-binding domain"/>
    <property type="match status" value="1"/>
</dbReference>
<organism evidence="5 6">
    <name type="scientific">Paenibacillus montanisoli</name>
    <dbReference type="NCBI Taxonomy" id="2081970"/>
    <lineage>
        <taxon>Bacteria</taxon>
        <taxon>Bacillati</taxon>
        <taxon>Bacillota</taxon>
        <taxon>Bacilli</taxon>
        <taxon>Bacillales</taxon>
        <taxon>Paenibacillaceae</taxon>
        <taxon>Paenibacillus</taxon>
    </lineage>
</organism>
<dbReference type="SMART" id="SM00345">
    <property type="entry name" value="HTH_GNTR"/>
    <property type="match status" value="1"/>
</dbReference>
<evidence type="ECO:0000313" key="5">
    <source>
        <dbReference type="EMBL" id="RAP74924.1"/>
    </source>
</evidence>
<dbReference type="GO" id="GO:0003700">
    <property type="term" value="F:DNA-binding transcription factor activity"/>
    <property type="evidence" value="ECO:0007669"/>
    <property type="project" value="InterPro"/>
</dbReference>
<dbReference type="RefSeq" id="WP_112883188.1">
    <property type="nucleotide sequence ID" value="NZ_QLUW01000003.1"/>
</dbReference>
<dbReference type="PANTHER" id="PTHR43537">
    <property type="entry name" value="TRANSCRIPTIONAL REGULATOR, GNTR FAMILY"/>
    <property type="match status" value="1"/>
</dbReference>
<dbReference type="InterPro" id="IPR036390">
    <property type="entry name" value="WH_DNA-bd_sf"/>
</dbReference>
<keyword evidence="2" id="KW-0238">DNA-binding</keyword>
<gene>
    <name evidence="5" type="ORF">DL346_16110</name>
</gene>
<dbReference type="SUPFAM" id="SSF48008">
    <property type="entry name" value="GntR ligand-binding domain-like"/>
    <property type="match status" value="1"/>
</dbReference>
<reference evidence="5 6" key="1">
    <citation type="submission" date="2018-06" db="EMBL/GenBank/DDBJ databases">
        <title>Paenibacillus montanisoli sp. nov., isolated from mountain area soil.</title>
        <authorList>
            <person name="Wu M."/>
        </authorList>
    </citation>
    <scope>NUCLEOTIDE SEQUENCE [LARGE SCALE GENOMIC DNA]</scope>
    <source>
        <strain evidence="5 6">RA17</strain>
    </source>
</reference>
<proteinExistence type="predicted"/>
<sequence>MEKQAATVTLRDQAFEAIKKRIVSGEWHGGMFLSEKMLSELLGMSKTPIRSALDRLEMMGLVKLSPKQGVTVQEVSLKKILEIYELRLSLETFAVRRLTGKMDAGFFAGLDANLAKQAEAIEREDIIRYVELDRQFHAMIIAGLDNEEYTEVMSRIQDKFLLVVRTTFDRNKKRLAGSMEEHWQIRHALAGTDHELSVRLIQRHIEYVKKIML</sequence>
<dbReference type="AlphaFoldDB" id="A0A328U4J7"/>
<comment type="caution">
    <text evidence="5">The sequence shown here is derived from an EMBL/GenBank/DDBJ whole genome shotgun (WGS) entry which is preliminary data.</text>
</comment>
<keyword evidence="1" id="KW-0805">Transcription regulation</keyword>
<dbReference type="PROSITE" id="PS50949">
    <property type="entry name" value="HTH_GNTR"/>
    <property type="match status" value="1"/>
</dbReference>
<dbReference type="EMBL" id="QLUW01000003">
    <property type="protein sequence ID" value="RAP74924.1"/>
    <property type="molecule type" value="Genomic_DNA"/>
</dbReference>
<dbReference type="PANTHER" id="PTHR43537:SF51">
    <property type="entry name" value="HTH-TYPE TRANSCRIPTIONAL REGULATOR LGOR-RELATED"/>
    <property type="match status" value="1"/>
</dbReference>
<feature type="domain" description="HTH gntR-type" evidence="4">
    <location>
        <begin position="8"/>
        <end position="75"/>
    </location>
</feature>
<dbReference type="InterPro" id="IPR011711">
    <property type="entry name" value="GntR_C"/>
</dbReference>
<evidence type="ECO:0000256" key="1">
    <source>
        <dbReference type="ARBA" id="ARBA00023015"/>
    </source>
</evidence>
<dbReference type="Proteomes" id="UP000249260">
    <property type="component" value="Unassembled WGS sequence"/>
</dbReference>
<keyword evidence="3" id="KW-0804">Transcription</keyword>
<evidence type="ECO:0000313" key="6">
    <source>
        <dbReference type="Proteomes" id="UP000249260"/>
    </source>
</evidence>
<dbReference type="InterPro" id="IPR008920">
    <property type="entry name" value="TF_FadR/GntR_C"/>
</dbReference>
<dbReference type="OrthoDB" id="368257at2"/>
<dbReference type="InterPro" id="IPR000524">
    <property type="entry name" value="Tscrpt_reg_HTH_GntR"/>
</dbReference>
<evidence type="ECO:0000256" key="3">
    <source>
        <dbReference type="ARBA" id="ARBA00023163"/>
    </source>
</evidence>
<protein>
    <recommendedName>
        <fullName evidence="4">HTH gntR-type domain-containing protein</fullName>
    </recommendedName>
</protein>
<dbReference type="GO" id="GO:0003677">
    <property type="term" value="F:DNA binding"/>
    <property type="evidence" value="ECO:0007669"/>
    <property type="project" value="UniProtKB-KW"/>
</dbReference>
<name>A0A328U4J7_9BACL</name>
<dbReference type="CDD" id="cd07377">
    <property type="entry name" value="WHTH_GntR"/>
    <property type="match status" value="1"/>
</dbReference>
<evidence type="ECO:0000259" key="4">
    <source>
        <dbReference type="PROSITE" id="PS50949"/>
    </source>
</evidence>
<keyword evidence="6" id="KW-1185">Reference proteome</keyword>
<dbReference type="SMART" id="SM00895">
    <property type="entry name" value="FCD"/>
    <property type="match status" value="1"/>
</dbReference>
<dbReference type="SUPFAM" id="SSF46785">
    <property type="entry name" value="Winged helix' DNA-binding domain"/>
    <property type="match status" value="1"/>
</dbReference>
<dbReference type="Pfam" id="PF00392">
    <property type="entry name" value="GntR"/>
    <property type="match status" value="1"/>
</dbReference>
<dbReference type="Pfam" id="PF07729">
    <property type="entry name" value="FCD"/>
    <property type="match status" value="1"/>
</dbReference>
<dbReference type="InterPro" id="IPR036388">
    <property type="entry name" value="WH-like_DNA-bd_sf"/>
</dbReference>
<evidence type="ECO:0000256" key="2">
    <source>
        <dbReference type="ARBA" id="ARBA00023125"/>
    </source>
</evidence>
<accession>A0A328U4J7</accession>
<dbReference type="Gene3D" id="1.20.120.530">
    <property type="entry name" value="GntR ligand-binding domain-like"/>
    <property type="match status" value="1"/>
</dbReference>